<organism evidence="1 2">
    <name type="scientific">Hansschlegelia plantiphila</name>
    <dbReference type="NCBI Taxonomy" id="374655"/>
    <lineage>
        <taxon>Bacteria</taxon>
        <taxon>Pseudomonadati</taxon>
        <taxon>Pseudomonadota</taxon>
        <taxon>Alphaproteobacteria</taxon>
        <taxon>Hyphomicrobiales</taxon>
        <taxon>Methylopilaceae</taxon>
        <taxon>Hansschlegelia</taxon>
    </lineage>
</organism>
<dbReference type="AlphaFoldDB" id="A0A9W6MUK9"/>
<evidence type="ECO:0000313" key="1">
    <source>
        <dbReference type="EMBL" id="GLK67003.1"/>
    </source>
</evidence>
<dbReference type="RefSeq" id="WP_271167271.1">
    <property type="nucleotide sequence ID" value="NZ_BSFI01000003.1"/>
</dbReference>
<proteinExistence type="predicted"/>
<protein>
    <submittedName>
        <fullName evidence="1">Uncharacterized protein</fullName>
    </submittedName>
</protein>
<accession>A0A9W6MUK9</accession>
<comment type="caution">
    <text evidence="1">The sequence shown here is derived from an EMBL/GenBank/DDBJ whole genome shotgun (WGS) entry which is preliminary data.</text>
</comment>
<dbReference type="Proteomes" id="UP001143372">
    <property type="component" value="Unassembled WGS sequence"/>
</dbReference>
<reference evidence="1" key="2">
    <citation type="submission" date="2023-01" db="EMBL/GenBank/DDBJ databases">
        <authorList>
            <person name="Sun Q."/>
            <person name="Evtushenko L."/>
        </authorList>
    </citation>
    <scope>NUCLEOTIDE SEQUENCE</scope>
    <source>
        <strain evidence="1">VKM B-2347</strain>
    </source>
</reference>
<evidence type="ECO:0000313" key="2">
    <source>
        <dbReference type="Proteomes" id="UP001143372"/>
    </source>
</evidence>
<name>A0A9W6MUK9_9HYPH</name>
<sequence>MLTALEYPIDLLQCGTMEWQVVGGAVEGMRSLAADTPDRLAIGRGGLWKCEMDHIFLETREEYAAWRAIRGQLRNGTVRIVVPLVERPWFAQPRPAAAVPHSDGTFFSDGSGYQSGAVEARLLEDAAHAATTLRLRVLGAEPFIGAEPFTIVHPNAAERVYEVVGVVESVEVTNDAGGVVGFDYRLDINPPLRERVAAGDEADFNAPRCAMRLSDSNGMALPEDIVSFGTVTFIEDLRALRGELP</sequence>
<reference evidence="1" key="1">
    <citation type="journal article" date="2014" name="Int. J. Syst. Evol. Microbiol.">
        <title>Complete genome sequence of Corynebacterium casei LMG S-19264T (=DSM 44701T), isolated from a smear-ripened cheese.</title>
        <authorList>
            <consortium name="US DOE Joint Genome Institute (JGI-PGF)"/>
            <person name="Walter F."/>
            <person name="Albersmeier A."/>
            <person name="Kalinowski J."/>
            <person name="Ruckert C."/>
        </authorList>
    </citation>
    <scope>NUCLEOTIDE SEQUENCE</scope>
    <source>
        <strain evidence="1">VKM B-2347</strain>
    </source>
</reference>
<dbReference type="EMBL" id="BSFI01000003">
    <property type="protein sequence ID" value="GLK67003.1"/>
    <property type="molecule type" value="Genomic_DNA"/>
</dbReference>
<keyword evidence="2" id="KW-1185">Reference proteome</keyword>
<gene>
    <name evidence="1" type="ORF">GCM10008179_06410</name>
</gene>